<dbReference type="Proteomes" id="UP001164819">
    <property type="component" value="Chromosome"/>
</dbReference>
<proteinExistence type="predicted"/>
<accession>A0A9E9LAW4</accession>
<evidence type="ECO:0000313" key="2">
    <source>
        <dbReference type="EMBL" id="WAV90981.1"/>
    </source>
</evidence>
<organism evidence="2">
    <name type="scientific">Oxalobacter aliiformigenes</name>
    <dbReference type="NCBI Taxonomy" id="2946593"/>
    <lineage>
        <taxon>Bacteria</taxon>
        <taxon>Pseudomonadati</taxon>
        <taxon>Pseudomonadota</taxon>
        <taxon>Betaproteobacteria</taxon>
        <taxon>Burkholderiales</taxon>
        <taxon>Oxalobacteraceae</taxon>
        <taxon>Oxalobacter</taxon>
    </lineage>
</organism>
<keyword evidence="1" id="KW-0732">Signal</keyword>
<sequence length="114" mass="12308">MKNWKNILVVLLIGIMAVLPAQAQKKTKKASSAQTVPSQSGGPRMQFMGKFDAGVPNAGIYKMYDASDDVVCYILMPDLPVTKKIPQGVMYEGNSIGAISCLKVRVHVVPISGR</sequence>
<protein>
    <submittedName>
        <fullName evidence="2">Uncharacterized protein</fullName>
    </submittedName>
</protein>
<feature type="chain" id="PRO_5038870438" evidence="1">
    <location>
        <begin position="24"/>
        <end position="114"/>
    </location>
</feature>
<feature type="signal peptide" evidence="1">
    <location>
        <begin position="1"/>
        <end position="23"/>
    </location>
</feature>
<name>A0A9E9LAW4_9BURK</name>
<gene>
    <name evidence="2" type="ORF">NB646_09150</name>
</gene>
<dbReference type="EMBL" id="CP098251">
    <property type="protein sequence ID" value="WAV90981.1"/>
    <property type="molecule type" value="Genomic_DNA"/>
</dbReference>
<evidence type="ECO:0000256" key="1">
    <source>
        <dbReference type="SAM" id="SignalP"/>
    </source>
</evidence>
<reference evidence="2" key="1">
    <citation type="journal article" date="2022" name="Front. Microbiol.">
        <title>New perspectives on an old grouping: The genomic and phenotypic variability of Oxalobacter formigenes and the implications for calcium oxalate stone prevention.</title>
        <authorList>
            <person name="Chmiel J.A."/>
            <person name="Carr C."/>
            <person name="Stuivenberg G.A."/>
            <person name="Venema R."/>
            <person name="Chanyi R.M."/>
            <person name="Al K.F."/>
            <person name="Giguere D."/>
            <person name="Say H."/>
            <person name="Akouris P.P."/>
            <person name="Dominguez Romero S.A."/>
            <person name="Kwong A."/>
            <person name="Tai V."/>
            <person name="Koval S.F."/>
            <person name="Razvi H."/>
            <person name="Bjazevic J."/>
            <person name="Burton J.P."/>
        </authorList>
    </citation>
    <scope>NUCLEOTIDE SEQUENCE</scope>
    <source>
        <strain evidence="2">OxK</strain>
    </source>
</reference>
<dbReference type="RefSeq" id="WP_269315838.1">
    <property type="nucleotide sequence ID" value="NZ_CP098251.1"/>
</dbReference>
<dbReference type="AlphaFoldDB" id="A0A9E9LAW4"/>